<dbReference type="Gene3D" id="1.10.3730.20">
    <property type="match status" value="1"/>
</dbReference>
<protein>
    <submittedName>
        <fullName evidence="5">EamA family transporter</fullName>
    </submittedName>
</protein>
<feature type="transmembrane region" description="Helical" evidence="3">
    <location>
        <begin position="40"/>
        <end position="57"/>
    </location>
</feature>
<feature type="transmembrane region" description="Helical" evidence="3">
    <location>
        <begin position="123"/>
        <end position="140"/>
    </location>
</feature>
<keyword evidence="3" id="KW-0472">Membrane</keyword>
<evidence type="ECO:0000259" key="4">
    <source>
        <dbReference type="Pfam" id="PF00892"/>
    </source>
</evidence>
<dbReference type="Proteomes" id="UP000279911">
    <property type="component" value="Unassembled WGS sequence"/>
</dbReference>
<comment type="caution">
    <text evidence="5">The sequence shown here is derived from an EMBL/GenBank/DDBJ whole genome shotgun (WGS) entry which is preliminary data.</text>
</comment>
<dbReference type="InterPro" id="IPR052756">
    <property type="entry name" value="Alkyne_AA_exporter"/>
</dbReference>
<keyword evidence="3" id="KW-0812">Transmembrane</keyword>
<feature type="transmembrane region" description="Helical" evidence="3">
    <location>
        <begin position="69"/>
        <end position="88"/>
    </location>
</feature>
<name>A0A3R9KU81_9BACI</name>
<feature type="transmembrane region" description="Helical" evidence="3">
    <location>
        <begin position="213"/>
        <end position="233"/>
    </location>
</feature>
<feature type="transmembrane region" description="Helical" evidence="3">
    <location>
        <begin position="94"/>
        <end position="116"/>
    </location>
</feature>
<dbReference type="PANTHER" id="PTHR12715:SF4">
    <property type="entry name" value="EAMA DOMAIN-CONTAINING PROTEIN"/>
    <property type="match status" value="1"/>
</dbReference>
<feature type="domain" description="EamA" evidence="4">
    <location>
        <begin position="13"/>
        <end position="139"/>
    </location>
</feature>
<dbReference type="Pfam" id="PF00892">
    <property type="entry name" value="EamA"/>
    <property type="match status" value="2"/>
</dbReference>
<dbReference type="RefSeq" id="WP_125480830.1">
    <property type="nucleotide sequence ID" value="NZ_RSFW01000017.1"/>
</dbReference>
<dbReference type="OrthoDB" id="9809509at2"/>
<evidence type="ECO:0000313" key="6">
    <source>
        <dbReference type="Proteomes" id="UP000279911"/>
    </source>
</evidence>
<accession>A0A3R9KU81</accession>
<feature type="transmembrane region" description="Helical" evidence="3">
    <location>
        <begin position="267"/>
        <end position="285"/>
    </location>
</feature>
<dbReference type="PANTHER" id="PTHR12715">
    <property type="entry name" value="TRANSPORTER, DRUG/METABOLITE EXPORTER FAMILY"/>
    <property type="match status" value="1"/>
</dbReference>
<dbReference type="InterPro" id="IPR000620">
    <property type="entry name" value="EamA_dom"/>
</dbReference>
<proteinExistence type="inferred from homology"/>
<dbReference type="GO" id="GO:0016020">
    <property type="term" value="C:membrane"/>
    <property type="evidence" value="ECO:0007669"/>
    <property type="project" value="InterPro"/>
</dbReference>
<comment type="similarity">
    <text evidence="2">Belongs to the EamA transporter family.</text>
</comment>
<evidence type="ECO:0000256" key="2">
    <source>
        <dbReference type="ARBA" id="ARBA00007362"/>
    </source>
</evidence>
<reference evidence="6" key="1">
    <citation type="submission" date="2018-12" db="EMBL/GenBank/DDBJ databases">
        <title>Bacillus chawlae sp. nov., Bacillus glennii sp. nov., and Bacillus saganii sp. nov. Isolated from the Vehicle Assembly Building at Kennedy Space Center where the Viking Spacecraft were Assembled.</title>
        <authorList>
            <person name="Seuylemezian A."/>
            <person name="Vaishampayan P."/>
        </authorList>
    </citation>
    <scope>NUCLEOTIDE SEQUENCE [LARGE SCALE GENOMIC DNA]</scope>
    <source>
        <strain evidence="6">DSM 13966</strain>
    </source>
</reference>
<feature type="domain" description="EamA" evidence="4">
    <location>
        <begin position="150"/>
        <end position="284"/>
    </location>
</feature>
<gene>
    <name evidence="5" type="ORF">EJA10_14985</name>
</gene>
<feature type="transmembrane region" description="Helical" evidence="3">
    <location>
        <begin position="245"/>
        <end position="261"/>
    </location>
</feature>
<dbReference type="EMBL" id="RSFW01000017">
    <property type="protein sequence ID" value="RSD26311.1"/>
    <property type="molecule type" value="Genomic_DNA"/>
</dbReference>
<feature type="transmembrane region" description="Helical" evidence="3">
    <location>
        <begin position="146"/>
        <end position="168"/>
    </location>
</feature>
<dbReference type="InterPro" id="IPR037185">
    <property type="entry name" value="EmrE-like"/>
</dbReference>
<evidence type="ECO:0000256" key="1">
    <source>
        <dbReference type="ARBA" id="ARBA00004127"/>
    </source>
</evidence>
<dbReference type="SUPFAM" id="SSF103481">
    <property type="entry name" value="Multidrug resistance efflux transporter EmrE"/>
    <property type="match status" value="2"/>
</dbReference>
<evidence type="ECO:0000313" key="5">
    <source>
        <dbReference type="EMBL" id="RSD26311.1"/>
    </source>
</evidence>
<sequence length="300" mass="31767">MIHLNVKIAAAHVLVILFWGSAFAGIRHGLEGYSPEHLSFLRLLIGSIALVFYAVLTKMILPEIKDLPVIFLFGFLGFAVYQTALSFGEKSVSAGAASLLVSTSPLFIGLLGRLFFGERTGKNYWFGAGISMIGIFLISFGSGGGFGLGIGVSLILIASLSESIYFVFQQNYLAKYGALPFTAYTIWAATIFMSLFAGGLGQEIAAASPGATFSTIYLGLFPTVIAYFAIAYITAESGAAEAANSLYLTPTAAFLIAWMWLGEVPSPLTVIGGVITLIGVSLTYLNAKIQAENSSSEVKG</sequence>
<keyword evidence="3" id="KW-1133">Transmembrane helix</keyword>
<feature type="transmembrane region" description="Helical" evidence="3">
    <location>
        <begin position="180"/>
        <end position="201"/>
    </location>
</feature>
<evidence type="ECO:0000256" key="3">
    <source>
        <dbReference type="SAM" id="Phobius"/>
    </source>
</evidence>
<dbReference type="AlphaFoldDB" id="A0A3R9KU81"/>
<comment type="subcellular location">
    <subcellularLocation>
        <location evidence="1">Endomembrane system</location>
        <topology evidence="1">Multi-pass membrane protein</topology>
    </subcellularLocation>
</comment>
<organism evidence="5 6">
    <name type="scientific">Mesobacillus subterraneus</name>
    <dbReference type="NCBI Taxonomy" id="285983"/>
    <lineage>
        <taxon>Bacteria</taxon>
        <taxon>Bacillati</taxon>
        <taxon>Bacillota</taxon>
        <taxon>Bacilli</taxon>
        <taxon>Bacillales</taxon>
        <taxon>Bacillaceae</taxon>
        <taxon>Mesobacillus</taxon>
    </lineage>
</organism>